<gene>
    <name evidence="10" type="ORF">N0V89_006065</name>
</gene>
<keyword evidence="3 8" id="KW-0349">Heme</keyword>
<keyword evidence="7" id="KW-0503">Monooxygenase</keyword>
<dbReference type="GO" id="GO:0020037">
    <property type="term" value="F:heme binding"/>
    <property type="evidence" value="ECO:0007669"/>
    <property type="project" value="InterPro"/>
</dbReference>
<comment type="caution">
    <text evidence="10">The sequence shown here is derived from an EMBL/GenBank/DDBJ whole genome shotgun (WGS) entry which is preliminary data.</text>
</comment>
<dbReference type="OrthoDB" id="1470350at2759"/>
<evidence type="ECO:0000256" key="2">
    <source>
        <dbReference type="ARBA" id="ARBA00010617"/>
    </source>
</evidence>
<dbReference type="RefSeq" id="XP_056072104.1">
    <property type="nucleotide sequence ID" value="XM_056214837.1"/>
</dbReference>
<dbReference type="SUPFAM" id="SSF48264">
    <property type="entry name" value="Cytochrome P450"/>
    <property type="match status" value="1"/>
</dbReference>
<dbReference type="InterPro" id="IPR017972">
    <property type="entry name" value="Cyt_P450_CS"/>
</dbReference>
<feature type="domain" description="Rhodanese" evidence="9">
    <location>
        <begin position="648"/>
        <end position="758"/>
    </location>
</feature>
<dbReference type="GO" id="GO:0016712">
    <property type="term" value="F:oxidoreductase activity, acting on paired donors, with incorporation or reduction of molecular oxygen, reduced flavin or flavoprotein as one donor, and incorporation of one atom of oxygen"/>
    <property type="evidence" value="ECO:0007669"/>
    <property type="project" value="InterPro"/>
</dbReference>
<dbReference type="PRINTS" id="PR01239">
    <property type="entry name" value="EP450IICYP52"/>
</dbReference>
<dbReference type="PRINTS" id="PR00385">
    <property type="entry name" value="P450"/>
</dbReference>
<dbReference type="InterPro" id="IPR002402">
    <property type="entry name" value="Cyt_P450_E_grp-II"/>
</dbReference>
<dbReference type="InterPro" id="IPR036396">
    <property type="entry name" value="Cyt_P450_sf"/>
</dbReference>
<evidence type="ECO:0000259" key="9">
    <source>
        <dbReference type="PROSITE" id="PS50206"/>
    </source>
</evidence>
<dbReference type="InterPro" id="IPR047146">
    <property type="entry name" value="Cyt_P450_E_CYP52_fungi"/>
</dbReference>
<evidence type="ECO:0000313" key="11">
    <source>
        <dbReference type="Proteomes" id="UP001140513"/>
    </source>
</evidence>
<organism evidence="10 11">
    <name type="scientific">Didymosphaeria variabile</name>
    <dbReference type="NCBI Taxonomy" id="1932322"/>
    <lineage>
        <taxon>Eukaryota</taxon>
        <taxon>Fungi</taxon>
        <taxon>Dikarya</taxon>
        <taxon>Ascomycota</taxon>
        <taxon>Pezizomycotina</taxon>
        <taxon>Dothideomycetes</taxon>
        <taxon>Pleosporomycetidae</taxon>
        <taxon>Pleosporales</taxon>
        <taxon>Massarineae</taxon>
        <taxon>Didymosphaeriaceae</taxon>
        <taxon>Didymosphaeria</taxon>
    </lineage>
</organism>
<dbReference type="PANTHER" id="PTHR24287">
    <property type="entry name" value="P450, PUTATIVE (EUROFUNG)-RELATED"/>
    <property type="match status" value="1"/>
</dbReference>
<dbReference type="PROSITE" id="PS00086">
    <property type="entry name" value="CYTOCHROME_P450"/>
    <property type="match status" value="1"/>
</dbReference>
<dbReference type="Proteomes" id="UP001140513">
    <property type="component" value="Unassembled WGS sequence"/>
</dbReference>
<dbReference type="InterPro" id="IPR002974">
    <property type="entry name" value="Cyt_P450_E_CYP52_ascomycetes"/>
</dbReference>
<dbReference type="GO" id="GO:0005506">
    <property type="term" value="F:iron ion binding"/>
    <property type="evidence" value="ECO:0007669"/>
    <property type="project" value="InterPro"/>
</dbReference>
<feature type="binding site" description="axial binding residue" evidence="8">
    <location>
        <position position="447"/>
    </location>
    <ligand>
        <name>heme</name>
        <dbReference type="ChEBI" id="CHEBI:30413"/>
    </ligand>
    <ligandPart>
        <name>Fe</name>
        <dbReference type="ChEBI" id="CHEBI:18248"/>
    </ligandPart>
</feature>
<keyword evidence="11" id="KW-1185">Reference proteome</keyword>
<dbReference type="Gene3D" id="3.30.70.100">
    <property type="match status" value="1"/>
</dbReference>
<dbReference type="AlphaFoldDB" id="A0A9W8XPD5"/>
<proteinExistence type="inferred from homology"/>
<keyword evidence="5" id="KW-0560">Oxidoreductase</keyword>
<evidence type="ECO:0000256" key="4">
    <source>
        <dbReference type="ARBA" id="ARBA00022723"/>
    </source>
</evidence>
<evidence type="ECO:0000256" key="7">
    <source>
        <dbReference type="ARBA" id="ARBA00023033"/>
    </source>
</evidence>
<evidence type="ECO:0000313" key="10">
    <source>
        <dbReference type="EMBL" id="KAJ4354330.1"/>
    </source>
</evidence>
<dbReference type="PANTHER" id="PTHR24287:SF1">
    <property type="entry name" value="P450, PUTATIVE (EUROFUNG)-RELATED"/>
    <property type="match status" value="1"/>
</dbReference>
<protein>
    <recommendedName>
        <fullName evidence="9">Rhodanese domain-containing protein</fullName>
    </recommendedName>
</protein>
<dbReference type="Pfam" id="PF00067">
    <property type="entry name" value="p450"/>
    <property type="match status" value="1"/>
</dbReference>
<dbReference type="Pfam" id="PF17773">
    <property type="entry name" value="UPF0176_N"/>
    <property type="match status" value="1"/>
</dbReference>
<comment type="similarity">
    <text evidence="2">Belongs to the cytochrome P450 family.</text>
</comment>
<sequence length="794" mass="89119">MLVIYLLCAAVAFVVYSFISSASTRRRHAAVAKRLGCEPTPMEHWPDPFALVNLFRTMWAHSNNRTLEYMRGTFDDTSLRVKRTVYTYETKILGDTVIFTCDPKNTQAILGHGIFSADGKQWERARALLRPQFSRDQVSDLDLEERHVQNMLQALPAKADTWSEVIDLQPLFFRFTMDSASEFLFGQSTNTQLSALSEEALAKNVEDSAFVSTFEACQDRIMMAMLLNEFYSLIETKSFMDSCRLCHRYIDKFVNKALGRREARKQMEKGKKEKYVFLDSLVDETIDPVEIRDQLLSMLVAGRDTTAALLSFLFLMLAQHPRVFSKLRETIIEEFGTFHSPKNISFSGLKACSYLQWCINETLRLYPSVPWNSRRCTRDTSLPCGGGEDGLSPIFVPKGTETVYMVWLMHRQPEFWGPDAETFRPERWHNQKHGFEYLPFNGGPRICLGQQFALTKAGYVVVRLLQRFDKLDGSPGASEPNVTTPEDKSDPVTYTCTCPAQTEGGSVLLFYRYWANAPVLPSEHSQCTHSPQALANFHKDLAASLHIGGKFRIATEGFNITLGGTSSAITQYIEACRTHWSFAGIELSTQQARDAYFKPTPGCACAFGGKASVKVTAEITPLGITNYAPASWGNVISLSPADFHELCQKGDIPLIDVRNHYESRIGYFVTGDGSVAVRPAVRRFSQWPGYVVRHVLGNDAYKRPSGVATYCTGGIRCEKGARWMQEALASHGENGDAPVYTLHGGIVAYQAWIEERIAEGRMKPEDSFFKGTNYVFDARGAIGGVRAKEDNQLL</sequence>
<dbReference type="InterPro" id="IPR036873">
    <property type="entry name" value="Rhodanese-like_dom_sf"/>
</dbReference>
<evidence type="ECO:0000256" key="5">
    <source>
        <dbReference type="ARBA" id="ARBA00023002"/>
    </source>
</evidence>
<reference evidence="10" key="1">
    <citation type="submission" date="2022-10" db="EMBL/GenBank/DDBJ databases">
        <title>Tapping the CABI collections for fungal endophytes: first genome assemblies for Collariella, Neodidymelliopsis, Ascochyta clinopodiicola, Didymella pomorum, Didymosphaeria variabile, Neocosmospora piperis and Neocucurbitaria cava.</title>
        <authorList>
            <person name="Hill R."/>
        </authorList>
    </citation>
    <scope>NUCLEOTIDE SEQUENCE</scope>
    <source>
        <strain evidence="10">IMI 356815</strain>
    </source>
</reference>
<evidence type="ECO:0000256" key="1">
    <source>
        <dbReference type="ARBA" id="ARBA00001971"/>
    </source>
</evidence>
<keyword evidence="4 8" id="KW-0479">Metal-binding</keyword>
<keyword evidence="6 8" id="KW-0408">Iron</keyword>
<evidence type="ECO:0000256" key="8">
    <source>
        <dbReference type="PIRSR" id="PIRSR602402-1"/>
    </source>
</evidence>
<dbReference type="SUPFAM" id="SSF52821">
    <property type="entry name" value="Rhodanese/Cell cycle control phosphatase"/>
    <property type="match status" value="1"/>
</dbReference>
<dbReference type="Gene3D" id="3.40.250.10">
    <property type="entry name" value="Rhodanese-like domain"/>
    <property type="match status" value="1"/>
</dbReference>
<dbReference type="InterPro" id="IPR001763">
    <property type="entry name" value="Rhodanese-like_dom"/>
</dbReference>
<dbReference type="PROSITE" id="PS50206">
    <property type="entry name" value="RHODANESE_3"/>
    <property type="match status" value="1"/>
</dbReference>
<dbReference type="Gene3D" id="1.10.630.10">
    <property type="entry name" value="Cytochrome P450"/>
    <property type="match status" value="1"/>
</dbReference>
<dbReference type="EMBL" id="JAPEUX010000004">
    <property type="protein sequence ID" value="KAJ4354330.1"/>
    <property type="molecule type" value="Genomic_DNA"/>
</dbReference>
<dbReference type="InterPro" id="IPR040503">
    <property type="entry name" value="TRHO_N"/>
</dbReference>
<accession>A0A9W8XPD5</accession>
<evidence type="ECO:0000256" key="6">
    <source>
        <dbReference type="ARBA" id="ARBA00023004"/>
    </source>
</evidence>
<comment type="cofactor">
    <cofactor evidence="1 8">
        <name>heme</name>
        <dbReference type="ChEBI" id="CHEBI:30413"/>
    </cofactor>
</comment>
<dbReference type="PRINTS" id="PR00464">
    <property type="entry name" value="EP450II"/>
</dbReference>
<dbReference type="CDD" id="cd11063">
    <property type="entry name" value="CYP52"/>
    <property type="match status" value="1"/>
</dbReference>
<evidence type="ECO:0000256" key="3">
    <source>
        <dbReference type="ARBA" id="ARBA00022617"/>
    </source>
</evidence>
<name>A0A9W8XPD5_9PLEO</name>
<dbReference type="InterPro" id="IPR001128">
    <property type="entry name" value="Cyt_P450"/>
</dbReference>
<dbReference type="GeneID" id="80909595"/>